<feature type="domain" description="Effector-associated" evidence="3">
    <location>
        <begin position="1"/>
        <end position="81"/>
    </location>
</feature>
<evidence type="ECO:0000259" key="3">
    <source>
        <dbReference type="Pfam" id="PF19954"/>
    </source>
</evidence>
<gene>
    <name evidence="4" type="ORF">NCWK1_0668</name>
</gene>
<dbReference type="EMBL" id="BDGE01000012">
    <property type="protein sequence ID" value="GBE90948.1"/>
    <property type="molecule type" value="Genomic_DNA"/>
</dbReference>
<name>A0A2H6LCM4_9NOSO</name>
<dbReference type="Proteomes" id="UP000236527">
    <property type="component" value="Unassembled WGS sequence"/>
</dbReference>
<feature type="coiled-coil region" evidence="1">
    <location>
        <begin position="203"/>
        <end position="237"/>
    </location>
</feature>
<evidence type="ECO:0000256" key="2">
    <source>
        <dbReference type="SAM" id="Phobius"/>
    </source>
</evidence>
<organism evidence="4 5">
    <name type="scientific">Nostoc cycadae WK-1</name>
    <dbReference type="NCBI Taxonomy" id="1861711"/>
    <lineage>
        <taxon>Bacteria</taxon>
        <taxon>Bacillati</taxon>
        <taxon>Cyanobacteriota</taxon>
        <taxon>Cyanophyceae</taxon>
        <taxon>Nostocales</taxon>
        <taxon>Nostocaceae</taxon>
        <taxon>Nostoc</taxon>
    </lineage>
</organism>
<evidence type="ECO:0000256" key="1">
    <source>
        <dbReference type="SAM" id="Coils"/>
    </source>
</evidence>
<protein>
    <recommendedName>
        <fullName evidence="3">Effector-associated domain-containing protein</fullName>
    </recommendedName>
</protein>
<keyword evidence="2" id="KW-0812">Transmembrane</keyword>
<feature type="transmembrane region" description="Helical" evidence="2">
    <location>
        <begin position="572"/>
        <end position="591"/>
    </location>
</feature>
<proteinExistence type="predicted"/>
<sequence>MANPDHLSEILDRVLKGNQTEADIDQLRRSLKIADGVVQSVSQTGKFNTNIGQITGGDVHLGDRIYQGADAETIRQVFQEVLAETDDSVQIEDLPPIEADYRLIHYILTFISLFSTSIAWLVVGSCVKSEFPIDYVLKLIIACLKGPGYLSRVLNKEQLKLYQIQQDTSVLQEKIKQGTLGLNELNKREYSINILEGTIKRLYQEIESKDESLVRILRNLERQKRVIQINLEPLKKREDPKLYKLEKLLQILTEGTTSLERDFERIQHILRNLSNKYNVSSQTPSSNSASNLIEELNQIINRNSQSMELSRISSLKRVLYLLQWMFSSKDSSYYPDVSLINSDNFNKKSIVLEDNTNYNLDDIQLPEDIKNYSLDINGNNLEESKQRVLDRESWINLVNDQIGKALIETNAASPDWIDKIRQGISNEWIKIVLIYGFDNQNFARIELAFDIDWNNRETTFWNSKSSERAINLDNAIESFKSFSIDNQLVVEWRVQYTHPENTDFYNKELGFEQAQPVKWATQGKVFKGLILEFQKLVGIELFPKLSIELNYGPNNYRKARQSNPIPTNLSTGYIVACIVLSFILLITIDYYNRQLKISSFQQNSSKRSLSPSERKPDIYGIIKVNIPGKNRANLHLTPNGKKNGSLPNGNRVILGELSSDRRWRRVTTKDGRSGWVLAKFVQ</sequence>
<keyword evidence="1" id="KW-0175">Coiled coil</keyword>
<evidence type="ECO:0000313" key="5">
    <source>
        <dbReference type="Proteomes" id="UP000236527"/>
    </source>
</evidence>
<dbReference type="InterPro" id="IPR045429">
    <property type="entry name" value="EAD10"/>
</dbReference>
<evidence type="ECO:0000313" key="4">
    <source>
        <dbReference type="EMBL" id="GBE90948.1"/>
    </source>
</evidence>
<reference evidence="5" key="1">
    <citation type="journal article" date="2018" name="Genome Announc.">
        <title>Draft Genome Sequence of the Nitrogen-Fixing and Hormogonia-Inducing Cyanobacterium Nostoc cycadae Strain WK-1, Isolated from the Coralloid Roots of Cycas revoluta.</title>
        <authorList>
            <person name="Kanesaki Y."/>
            <person name="Hirose M."/>
            <person name="Hirose Y."/>
            <person name="Fujisawa T."/>
            <person name="Nakamura Y."/>
            <person name="Watanabe S."/>
            <person name="Matsunaga S."/>
            <person name="Uchida H."/>
            <person name="Murakami A."/>
        </authorList>
    </citation>
    <scope>NUCLEOTIDE SEQUENCE [LARGE SCALE GENOMIC DNA]</scope>
    <source>
        <strain evidence="5">WK-1</strain>
    </source>
</reference>
<accession>A0A2H6LCM4</accession>
<keyword evidence="2" id="KW-1133">Transmembrane helix</keyword>
<keyword evidence="2" id="KW-0472">Membrane</keyword>
<comment type="caution">
    <text evidence="4">The sequence shown here is derived from an EMBL/GenBank/DDBJ whole genome shotgun (WGS) entry which is preliminary data.</text>
</comment>
<dbReference type="Pfam" id="PF19954">
    <property type="entry name" value="EAD10"/>
    <property type="match status" value="1"/>
</dbReference>
<dbReference type="AlphaFoldDB" id="A0A2H6LCM4"/>
<keyword evidence="5" id="KW-1185">Reference proteome</keyword>